<evidence type="ECO:0000256" key="12">
    <source>
        <dbReference type="SAM" id="MobiDB-lite"/>
    </source>
</evidence>
<dbReference type="NCBIfam" id="NF004046">
    <property type="entry name" value="PRK05563.1"/>
    <property type="match status" value="1"/>
</dbReference>
<keyword evidence="2 11" id="KW-0808">Transferase</keyword>
<dbReference type="EC" id="2.7.7.7" evidence="11"/>
<dbReference type="Pfam" id="PF22608">
    <property type="entry name" value="DNAX_ATPase_lid"/>
    <property type="match status" value="1"/>
</dbReference>
<evidence type="ECO:0000256" key="5">
    <source>
        <dbReference type="ARBA" id="ARBA00022723"/>
    </source>
</evidence>
<dbReference type="InterPro" id="IPR038249">
    <property type="entry name" value="PolIII_tau_V_sf"/>
</dbReference>
<dbReference type="SUPFAM" id="SSF48019">
    <property type="entry name" value="post-AAA+ oligomerization domain-like"/>
    <property type="match status" value="1"/>
</dbReference>
<evidence type="ECO:0000313" key="14">
    <source>
        <dbReference type="EMBL" id="MEX1667707.1"/>
    </source>
</evidence>
<evidence type="ECO:0000256" key="10">
    <source>
        <dbReference type="ARBA" id="ARBA00049244"/>
    </source>
</evidence>
<reference evidence="14 15" key="1">
    <citation type="journal article" date="2011" name="Int. J. Syst. Evol. Microbiol.">
        <title>Zhongshania antarctica gen. nov., sp. nov. and Zhongshania guokunii sp. nov., gammaproteobacteria respectively isolated from coastal attached (fast) ice and surface seawater of the Antarctic.</title>
        <authorList>
            <person name="Li H.J."/>
            <person name="Zhang X.Y."/>
            <person name="Chen C.X."/>
            <person name="Zhang Y.J."/>
            <person name="Gao Z.M."/>
            <person name="Yu Y."/>
            <person name="Chen X.L."/>
            <person name="Chen B."/>
            <person name="Zhang Y.Z."/>
        </authorList>
    </citation>
    <scope>NUCLEOTIDE SEQUENCE [LARGE SCALE GENOMIC DNA]</scope>
    <source>
        <strain evidence="14 15">ZS6-22T</strain>
    </source>
</reference>
<dbReference type="InterPro" id="IPR050238">
    <property type="entry name" value="DNA_Rep/Repair_Clamp_Loader"/>
</dbReference>
<evidence type="ECO:0000256" key="11">
    <source>
        <dbReference type="RuleBase" id="RU364063"/>
    </source>
</evidence>
<dbReference type="NCBIfam" id="NF005942">
    <property type="entry name" value="PRK07994.1"/>
    <property type="match status" value="1"/>
</dbReference>
<name>A0ABV3U353_9GAMM</name>
<dbReference type="PANTHER" id="PTHR11669:SF0">
    <property type="entry name" value="PROTEIN STICHEL-LIKE 2"/>
    <property type="match status" value="1"/>
</dbReference>
<dbReference type="CDD" id="cd00009">
    <property type="entry name" value="AAA"/>
    <property type="match status" value="1"/>
</dbReference>
<dbReference type="Gene3D" id="1.10.8.60">
    <property type="match status" value="1"/>
</dbReference>
<evidence type="ECO:0000256" key="6">
    <source>
        <dbReference type="ARBA" id="ARBA00022741"/>
    </source>
</evidence>
<dbReference type="PANTHER" id="PTHR11669">
    <property type="entry name" value="REPLICATION FACTOR C / DNA POLYMERASE III GAMMA-TAU SUBUNIT"/>
    <property type="match status" value="1"/>
</dbReference>
<feature type="compositionally biased region" description="Low complexity" evidence="12">
    <location>
        <begin position="457"/>
        <end position="466"/>
    </location>
</feature>
<dbReference type="CDD" id="cd18137">
    <property type="entry name" value="HLD_clamp_pol_III_gamma_tau"/>
    <property type="match status" value="1"/>
</dbReference>
<dbReference type="InterPro" id="IPR045085">
    <property type="entry name" value="HLD_clamp_pol_III_gamma_tau"/>
</dbReference>
<comment type="caution">
    <text evidence="14">The sequence shown here is derived from an EMBL/GenBank/DDBJ whole genome shotgun (WGS) entry which is preliminary data.</text>
</comment>
<dbReference type="InterPro" id="IPR022754">
    <property type="entry name" value="DNA_pol_III_gamma-3"/>
</dbReference>
<evidence type="ECO:0000256" key="9">
    <source>
        <dbReference type="ARBA" id="ARBA00022932"/>
    </source>
</evidence>
<dbReference type="InterPro" id="IPR021029">
    <property type="entry name" value="DNA_pol_III_tau_dom-5"/>
</dbReference>
<evidence type="ECO:0000256" key="3">
    <source>
        <dbReference type="ARBA" id="ARBA00022695"/>
    </source>
</evidence>
<evidence type="ECO:0000313" key="15">
    <source>
        <dbReference type="Proteomes" id="UP001557485"/>
    </source>
</evidence>
<evidence type="ECO:0000256" key="4">
    <source>
        <dbReference type="ARBA" id="ARBA00022705"/>
    </source>
</evidence>
<dbReference type="InterPro" id="IPR003593">
    <property type="entry name" value="AAA+_ATPase"/>
</dbReference>
<evidence type="ECO:0000259" key="13">
    <source>
        <dbReference type="SMART" id="SM00382"/>
    </source>
</evidence>
<dbReference type="Gene3D" id="3.30.300.150">
    <property type="entry name" value="DNA polymerase III, tau subunit, domain V"/>
    <property type="match status" value="1"/>
</dbReference>
<dbReference type="GO" id="GO:0003887">
    <property type="term" value="F:DNA-directed DNA polymerase activity"/>
    <property type="evidence" value="ECO:0007669"/>
    <property type="project" value="UniProtKB-EC"/>
</dbReference>
<protein>
    <recommendedName>
        <fullName evidence="11">DNA polymerase III subunit gamma/tau</fullName>
        <ecNumber evidence="11">2.7.7.7</ecNumber>
    </recommendedName>
</protein>
<evidence type="ECO:0000256" key="1">
    <source>
        <dbReference type="ARBA" id="ARBA00006360"/>
    </source>
</evidence>
<dbReference type="Pfam" id="PF12169">
    <property type="entry name" value="DNA_pol3_gamma3"/>
    <property type="match status" value="1"/>
</dbReference>
<gene>
    <name evidence="11 14" type="primary">dnaX</name>
    <name evidence="14" type="ORF">AB4876_02225</name>
</gene>
<dbReference type="Pfam" id="PF12170">
    <property type="entry name" value="DNA_pol3_tau_5"/>
    <property type="match status" value="1"/>
</dbReference>
<dbReference type="InterPro" id="IPR012763">
    <property type="entry name" value="DNA_pol_III_sug/sutau_N"/>
</dbReference>
<feature type="domain" description="AAA+ ATPase" evidence="13">
    <location>
        <begin position="37"/>
        <end position="178"/>
    </location>
</feature>
<sequence length="675" mass="72467">MSYQVLARKWRPKTFREMAGQNHVLKALINALDHDRLHHAYLFTGTRGVGKTTIARILAKCLNCEAGVSSEPCGQCNACVAINEGRFVDLLEVDAASRTKVEDTREILDNVQYTPSQGRYKVYLIDEVHMLSSSSFNALLKTLEEPPAHVKFLLATTDPQKLPATILSRCLQFNLKNLTAERIVEYLKTILEKEMVQYEEPSLWLLGRAADGSMRDALSLTDQAIAFGSGSLGEADVRQMLGTIDHGSVYRLISALSASDGAALLSIVADLAEMGADFAGVVSELLVVLHRLAVAQTVAEGLDNSLGDRQRIIDLAASLSAEDVQFYYQMGLAGRRDMGLAPDPRAGLEMLLLRMLAFKPQGVIDAPKQALPRAKPAVGAVDTEKKSLANEPTAAVKGSAVVNPVSAEPDPVRQEAAVRNSAAQPQVAPSTAISDSAPPQSRALPKPPVQTMPQAEVSAPATSSSVPPWEEQAVLNHKPVNPILEAPVAENRPTTLIAEPKPTQAVSPAPANTPVNAVAVAPAAPNAALNTTDATVAAPLQGKISLAEFSERHWREHIEQFNLPGMLGSIASHCQLVAATATSLDFHIDAGNAALLNDRHIERLGELLGEYFGAALKVSVSIAPTPTETPAAYRQRCLDERLLIAKEALFNDPMVNRLIAEFDGVLDPNSVQLIN</sequence>
<comment type="similarity">
    <text evidence="1 11">Belongs to the DnaX/STICHEL family.</text>
</comment>
<dbReference type="SMART" id="SM00382">
    <property type="entry name" value="AAA"/>
    <property type="match status" value="1"/>
</dbReference>
<keyword evidence="9 11" id="KW-0239">DNA-directed DNA polymerase</keyword>
<dbReference type="Gene3D" id="1.20.272.10">
    <property type="match status" value="1"/>
</dbReference>
<evidence type="ECO:0000256" key="8">
    <source>
        <dbReference type="ARBA" id="ARBA00022840"/>
    </source>
</evidence>
<keyword evidence="8 11" id="KW-0067">ATP-binding</keyword>
<keyword evidence="3 11" id="KW-0548">Nucleotidyltransferase</keyword>
<comment type="catalytic activity">
    <reaction evidence="10 11">
        <text>DNA(n) + a 2'-deoxyribonucleoside 5'-triphosphate = DNA(n+1) + diphosphate</text>
        <dbReference type="Rhea" id="RHEA:22508"/>
        <dbReference type="Rhea" id="RHEA-COMP:17339"/>
        <dbReference type="Rhea" id="RHEA-COMP:17340"/>
        <dbReference type="ChEBI" id="CHEBI:33019"/>
        <dbReference type="ChEBI" id="CHEBI:61560"/>
        <dbReference type="ChEBI" id="CHEBI:173112"/>
        <dbReference type="EC" id="2.7.7.7"/>
    </reaction>
</comment>
<dbReference type="Gene3D" id="3.40.50.300">
    <property type="entry name" value="P-loop containing nucleotide triphosphate hydrolases"/>
    <property type="match status" value="1"/>
</dbReference>
<keyword evidence="7" id="KW-0862">Zinc</keyword>
<dbReference type="RefSeq" id="WP_368380016.1">
    <property type="nucleotide sequence ID" value="NZ_JBFRYA010000001.1"/>
</dbReference>
<dbReference type="EMBL" id="JBFRYA010000001">
    <property type="protein sequence ID" value="MEX1667707.1"/>
    <property type="molecule type" value="Genomic_DNA"/>
</dbReference>
<accession>A0ABV3U353</accession>
<organism evidence="14 15">
    <name type="scientific">Zhongshania guokunii</name>
    <dbReference type="NCBI Taxonomy" id="641783"/>
    <lineage>
        <taxon>Bacteria</taxon>
        <taxon>Pseudomonadati</taxon>
        <taxon>Pseudomonadota</taxon>
        <taxon>Gammaproteobacteria</taxon>
        <taxon>Cellvibrionales</taxon>
        <taxon>Spongiibacteraceae</taxon>
        <taxon>Zhongshania</taxon>
    </lineage>
</organism>
<evidence type="ECO:0000256" key="2">
    <source>
        <dbReference type="ARBA" id="ARBA00022679"/>
    </source>
</evidence>
<feature type="region of interest" description="Disordered" evidence="12">
    <location>
        <begin position="400"/>
        <end position="466"/>
    </location>
</feature>
<dbReference type="InterPro" id="IPR001270">
    <property type="entry name" value="ClpA/B"/>
</dbReference>
<dbReference type="Proteomes" id="UP001557485">
    <property type="component" value="Unassembled WGS sequence"/>
</dbReference>
<evidence type="ECO:0000256" key="7">
    <source>
        <dbReference type="ARBA" id="ARBA00022833"/>
    </source>
</evidence>
<comment type="subunit">
    <text evidence="11">DNA polymerase III contains a core (composed of alpha, epsilon and theta chains) that associates with a tau subunit. This core dimerizes to form the POLIII' complex. PolIII' associates with the gamma complex (composed of gamma, delta, delta', psi and chi chains) and with the beta chain to form the complete DNA polymerase III complex.</text>
</comment>
<keyword evidence="6 11" id="KW-0547">Nucleotide-binding</keyword>
<dbReference type="SUPFAM" id="SSF52540">
    <property type="entry name" value="P-loop containing nucleoside triphosphate hydrolases"/>
    <property type="match status" value="1"/>
</dbReference>
<dbReference type="InterPro" id="IPR027417">
    <property type="entry name" value="P-loop_NTPase"/>
</dbReference>
<keyword evidence="5" id="KW-0479">Metal-binding</keyword>
<proteinExistence type="inferred from homology"/>
<dbReference type="InterPro" id="IPR008921">
    <property type="entry name" value="DNA_pol3_clamp-load_cplx_C"/>
</dbReference>
<dbReference type="PRINTS" id="PR00300">
    <property type="entry name" value="CLPPROTEASEA"/>
</dbReference>
<keyword evidence="15" id="KW-1185">Reference proteome</keyword>
<keyword evidence="4 11" id="KW-0235">DNA replication</keyword>
<dbReference type="Pfam" id="PF13177">
    <property type="entry name" value="DNA_pol3_delta2"/>
    <property type="match status" value="1"/>
</dbReference>
<dbReference type="NCBIfam" id="TIGR02397">
    <property type="entry name" value="dnaX_nterm"/>
    <property type="match status" value="1"/>
</dbReference>
<comment type="function">
    <text evidence="11">DNA polymerase III is a complex, multichain enzyme responsible for most of the replicative synthesis in bacteria. This DNA polymerase also exhibits 3' to 5' exonuclease activity.</text>
</comment>
<feature type="compositionally biased region" description="Polar residues" evidence="12">
    <location>
        <begin position="421"/>
        <end position="439"/>
    </location>
</feature>